<feature type="transmembrane region" description="Helical" evidence="6">
    <location>
        <begin position="147"/>
        <end position="168"/>
    </location>
</feature>
<comment type="similarity">
    <text evidence="2">Belongs to the EamA transporter family.</text>
</comment>
<feature type="transmembrane region" description="Helical" evidence="6">
    <location>
        <begin position="35"/>
        <end position="54"/>
    </location>
</feature>
<organism evidence="8 9">
    <name type="scientific">Zhenpiania hominis</name>
    <dbReference type="NCBI Taxonomy" id="2763644"/>
    <lineage>
        <taxon>Bacteria</taxon>
        <taxon>Bacillati</taxon>
        <taxon>Bacillota</taxon>
        <taxon>Clostridia</taxon>
        <taxon>Peptostreptococcales</taxon>
        <taxon>Anaerovoracaceae</taxon>
        <taxon>Zhenpiania</taxon>
    </lineage>
</organism>
<name>A0A923SSK6_9FIRM</name>
<evidence type="ECO:0000256" key="4">
    <source>
        <dbReference type="ARBA" id="ARBA00022989"/>
    </source>
</evidence>
<dbReference type="InterPro" id="IPR050638">
    <property type="entry name" value="AA-Vitamin_Transporters"/>
</dbReference>
<evidence type="ECO:0000256" key="3">
    <source>
        <dbReference type="ARBA" id="ARBA00022692"/>
    </source>
</evidence>
<reference evidence="8" key="1">
    <citation type="submission" date="2020-08" db="EMBL/GenBank/DDBJ databases">
        <title>Genome public.</title>
        <authorList>
            <person name="Liu C."/>
            <person name="Sun Q."/>
        </authorList>
    </citation>
    <scope>NUCLEOTIDE SEQUENCE</scope>
    <source>
        <strain evidence="8">BX12</strain>
    </source>
</reference>
<keyword evidence="4 6" id="KW-1133">Transmembrane helix</keyword>
<feature type="transmembrane region" description="Helical" evidence="6">
    <location>
        <begin position="93"/>
        <end position="111"/>
    </location>
</feature>
<evidence type="ECO:0000259" key="7">
    <source>
        <dbReference type="Pfam" id="PF00892"/>
    </source>
</evidence>
<dbReference type="InterPro" id="IPR000620">
    <property type="entry name" value="EamA_dom"/>
</dbReference>
<sequence length="299" mass="33352">MKKVYFFVVLTAFLFGTMEVALKLAGSEMDSFQLTFLRFMIGGLLLLPFAIVEMRKNHVRLVLKDFAYLLYVGILGIPLSMLFFQLGVMHSNAATASVLISINPLFTMLFAHFMTDEKLKKKNVIVLLFGLLGILFMIKPWDMQEGNTVLGIVLMLLAALFFGLYTVAGKISVQKMGIMAQTSISFILGSLVLLVVMLFMGRPVIDGIAENWAIVGYISIFVTGLGYFSYFTAIRLSDATTGSIAFFLKPAIAPFMAVIFLNESILWNTYVGIILILIGSWLNIREKRKEVRLHDGAHS</sequence>
<dbReference type="EMBL" id="JACRYT010000013">
    <property type="protein sequence ID" value="MBC6680474.1"/>
    <property type="molecule type" value="Genomic_DNA"/>
</dbReference>
<feature type="domain" description="EamA" evidence="7">
    <location>
        <begin position="4"/>
        <end position="138"/>
    </location>
</feature>
<feature type="transmembrane region" description="Helical" evidence="6">
    <location>
        <begin position="267"/>
        <end position="284"/>
    </location>
</feature>
<protein>
    <submittedName>
        <fullName evidence="8">DMT family transporter</fullName>
    </submittedName>
</protein>
<comment type="caution">
    <text evidence="8">The sequence shown here is derived from an EMBL/GenBank/DDBJ whole genome shotgun (WGS) entry which is preliminary data.</text>
</comment>
<evidence type="ECO:0000313" key="8">
    <source>
        <dbReference type="EMBL" id="MBC6680474.1"/>
    </source>
</evidence>
<dbReference type="SUPFAM" id="SSF103481">
    <property type="entry name" value="Multidrug resistance efflux transporter EmrE"/>
    <property type="match status" value="2"/>
</dbReference>
<feature type="transmembrane region" description="Helical" evidence="6">
    <location>
        <begin position="66"/>
        <end position="87"/>
    </location>
</feature>
<keyword evidence="3 6" id="KW-0812">Transmembrane</keyword>
<dbReference type="Pfam" id="PF00892">
    <property type="entry name" value="EamA"/>
    <property type="match status" value="2"/>
</dbReference>
<keyword evidence="9" id="KW-1185">Reference proteome</keyword>
<keyword evidence="5 6" id="KW-0472">Membrane</keyword>
<evidence type="ECO:0000256" key="1">
    <source>
        <dbReference type="ARBA" id="ARBA00004141"/>
    </source>
</evidence>
<evidence type="ECO:0000256" key="2">
    <source>
        <dbReference type="ARBA" id="ARBA00007362"/>
    </source>
</evidence>
<dbReference type="GO" id="GO:0016020">
    <property type="term" value="C:membrane"/>
    <property type="evidence" value="ECO:0007669"/>
    <property type="project" value="UniProtKB-SubCell"/>
</dbReference>
<dbReference type="PANTHER" id="PTHR32322:SF2">
    <property type="entry name" value="EAMA DOMAIN-CONTAINING PROTEIN"/>
    <property type="match status" value="1"/>
</dbReference>
<dbReference type="AlphaFoldDB" id="A0A923SSK6"/>
<feature type="transmembrane region" description="Helical" evidence="6">
    <location>
        <begin position="123"/>
        <end position="141"/>
    </location>
</feature>
<dbReference type="Proteomes" id="UP000602647">
    <property type="component" value="Unassembled WGS sequence"/>
</dbReference>
<evidence type="ECO:0000256" key="6">
    <source>
        <dbReference type="SAM" id="Phobius"/>
    </source>
</evidence>
<comment type="subcellular location">
    <subcellularLocation>
        <location evidence="1">Membrane</location>
        <topology evidence="1">Multi-pass membrane protein</topology>
    </subcellularLocation>
</comment>
<feature type="domain" description="EamA" evidence="7">
    <location>
        <begin position="150"/>
        <end position="283"/>
    </location>
</feature>
<feature type="transmembrane region" description="Helical" evidence="6">
    <location>
        <begin position="212"/>
        <end position="231"/>
    </location>
</feature>
<accession>A0A923SSK6</accession>
<gene>
    <name evidence="8" type="ORF">H9L42_11650</name>
</gene>
<feature type="transmembrane region" description="Helical" evidence="6">
    <location>
        <begin position="243"/>
        <end position="261"/>
    </location>
</feature>
<dbReference type="InterPro" id="IPR037185">
    <property type="entry name" value="EmrE-like"/>
</dbReference>
<evidence type="ECO:0000313" key="9">
    <source>
        <dbReference type="Proteomes" id="UP000602647"/>
    </source>
</evidence>
<dbReference type="PANTHER" id="PTHR32322">
    <property type="entry name" value="INNER MEMBRANE TRANSPORTER"/>
    <property type="match status" value="1"/>
</dbReference>
<feature type="transmembrane region" description="Helical" evidence="6">
    <location>
        <begin position="180"/>
        <end position="200"/>
    </location>
</feature>
<evidence type="ECO:0000256" key="5">
    <source>
        <dbReference type="ARBA" id="ARBA00023136"/>
    </source>
</evidence>
<dbReference type="RefSeq" id="WP_187303570.1">
    <property type="nucleotide sequence ID" value="NZ_JACRYT010000013.1"/>
</dbReference>
<proteinExistence type="inferred from homology"/>